<accession>A0AC34QGG7</accession>
<name>A0AC34QGG7_9BILA</name>
<proteinExistence type="predicted"/>
<dbReference type="WBParaSite" id="JU765_v2.g16109.t2">
    <property type="protein sequence ID" value="JU765_v2.g16109.t2"/>
    <property type="gene ID" value="JU765_v2.g16109"/>
</dbReference>
<sequence>MHHLNDSEPFETVDCAEGSLLDESHIRIPIIFLYLTVFVVVAFGNAFTILVICIHRSMRTATNFFLANLAFADMLVSVFCVLQNMFHIVGSQDGHWPLGAVICKLYVLFLHLIPSTSIGILVCVSLEKYIAVLHPLLALKLLTNKLRIFMMVAIWSLSIGLNLPYYFTTQEMRFESLATCTRDMTGLGWISMPEMIAVSFVMWYCIPLVTIAYLYTKIGMVLWKSGLKPLEIRYSSDSHFKDSHGGPPTLTINYDSESLTGNSLQRTNSNGVGSKIHDETHTSINSEMFESRKKIIRLLIAIVCSFAVLTLPHHARLLYTMWTENTMCNSTWHALLQPFSYLCLFMSSGVNPILYAFMSQRFREAVRDIANCRTGTQRRKHTRTRTFVSDIPEVSRSPSLLRRDNSSDNSASVPPPSTPLVVNNNFLAVGDGHLRRSNSAAVKT</sequence>
<reference evidence="2" key="1">
    <citation type="submission" date="2022-11" db="UniProtKB">
        <authorList>
            <consortium name="WormBaseParasite"/>
        </authorList>
    </citation>
    <scope>IDENTIFICATION</scope>
</reference>
<dbReference type="Proteomes" id="UP000887576">
    <property type="component" value="Unplaced"/>
</dbReference>
<organism evidence="1 2">
    <name type="scientific">Panagrolaimus sp. JU765</name>
    <dbReference type="NCBI Taxonomy" id="591449"/>
    <lineage>
        <taxon>Eukaryota</taxon>
        <taxon>Metazoa</taxon>
        <taxon>Ecdysozoa</taxon>
        <taxon>Nematoda</taxon>
        <taxon>Chromadorea</taxon>
        <taxon>Rhabditida</taxon>
        <taxon>Tylenchina</taxon>
        <taxon>Panagrolaimomorpha</taxon>
        <taxon>Panagrolaimoidea</taxon>
        <taxon>Panagrolaimidae</taxon>
        <taxon>Panagrolaimus</taxon>
    </lineage>
</organism>
<evidence type="ECO:0000313" key="2">
    <source>
        <dbReference type="WBParaSite" id="JU765_v2.g16109.t2"/>
    </source>
</evidence>
<evidence type="ECO:0000313" key="1">
    <source>
        <dbReference type="Proteomes" id="UP000887576"/>
    </source>
</evidence>
<protein>
    <submittedName>
        <fullName evidence="2">G-protein coupled receptors family 1 profile domain-containing protein</fullName>
    </submittedName>
</protein>